<proteinExistence type="predicted"/>
<sequence>MSLPRLKPTRVLLLLQGLTGNFGPNTPNSAQTERVIHFEEKFQGKSRNSIQLFSGFNKGGFGIKSSAICRNRLSSALFTLTIQAFSSPPPMLNN</sequence>
<reference evidence="1" key="1">
    <citation type="journal article" date="2018" name="PLoS Negl. Trop. Dis.">
        <title>Sialome diversity of ticks revealed by RNAseq of single tick salivary glands.</title>
        <authorList>
            <person name="Perner J."/>
            <person name="Kropackova S."/>
            <person name="Kopacek P."/>
            <person name="Ribeiro J.M."/>
        </authorList>
    </citation>
    <scope>NUCLEOTIDE SEQUENCE</scope>
    <source>
        <strain evidence="1">Siblings of single egg batch collected in Ceske Budejovice</strain>
        <tissue evidence="1">Salivary glands</tissue>
    </source>
</reference>
<evidence type="ECO:0000313" key="1">
    <source>
        <dbReference type="EMBL" id="JAR91960.1"/>
    </source>
</evidence>
<organism evidence="1">
    <name type="scientific">Ixodes ricinus</name>
    <name type="common">Common tick</name>
    <name type="synonym">Acarus ricinus</name>
    <dbReference type="NCBI Taxonomy" id="34613"/>
    <lineage>
        <taxon>Eukaryota</taxon>
        <taxon>Metazoa</taxon>
        <taxon>Ecdysozoa</taxon>
        <taxon>Arthropoda</taxon>
        <taxon>Chelicerata</taxon>
        <taxon>Arachnida</taxon>
        <taxon>Acari</taxon>
        <taxon>Parasitiformes</taxon>
        <taxon>Ixodida</taxon>
        <taxon>Ixodoidea</taxon>
        <taxon>Ixodidae</taxon>
        <taxon>Ixodinae</taxon>
        <taxon>Ixodes</taxon>
    </lineage>
</organism>
<dbReference type="AlphaFoldDB" id="A0A147BME8"/>
<dbReference type="EMBL" id="GEGO01003444">
    <property type="protein sequence ID" value="JAR91960.1"/>
    <property type="molecule type" value="Transcribed_RNA"/>
</dbReference>
<protein>
    <submittedName>
        <fullName evidence="1">Uncharacterized protein</fullName>
    </submittedName>
</protein>
<name>A0A147BME8_IXORI</name>
<accession>A0A147BME8</accession>